<keyword evidence="3" id="KW-1185">Reference proteome</keyword>
<dbReference type="EMBL" id="MU839833">
    <property type="protein sequence ID" value="KAK1755761.1"/>
    <property type="molecule type" value="Genomic_DNA"/>
</dbReference>
<dbReference type="AlphaFoldDB" id="A0AAJ0BCJ0"/>
<evidence type="ECO:0000313" key="3">
    <source>
        <dbReference type="Proteomes" id="UP001239445"/>
    </source>
</evidence>
<feature type="compositionally biased region" description="Basic and acidic residues" evidence="1">
    <location>
        <begin position="157"/>
        <end position="193"/>
    </location>
</feature>
<feature type="compositionally biased region" description="Polar residues" evidence="1">
    <location>
        <begin position="1"/>
        <end position="20"/>
    </location>
</feature>
<feature type="compositionally biased region" description="Acidic residues" evidence="1">
    <location>
        <begin position="40"/>
        <end position="57"/>
    </location>
</feature>
<name>A0AAJ0BCJ0_9PEZI</name>
<evidence type="ECO:0000256" key="1">
    <source>
        <dbReference type="SAM" id="MobiDB-lite"/>
    </source>
</evidence>
<proteinExistence type="predicted"/>
<organism evidence="2 3">
    <name type="scientific">Echria macrotheca</name>
    <dbReference type="NCBI Taxonomy" id="438768"/>
    <lineage>
        <taxon>Eukaryota</taxon>
        <taxon>Fungi</taxon>
        <taxon>Dikarya</taxon>
        <taxon>Ascomycota</taxon>
        <taxon>Pezizomycotina</taxon>
        <taxon>Sordariomycetes</taxon>
        <taxon>Sordariomycetidae</taxon>
        <taxon>Sordariales</taxon>
        <taxon>Schizotheciaceae</taxon>
        <taxon>Echria</taxon>
    </lineage>
</organism>
<feature type="region of interest" description="Disordered" evidence="1">
    <location>
        <begin position="1"/>
        <end position="139"/>
    </location>
</feature>
<feature type="compositionally biased region" description="Basic and acidic residues" evidence="1">
    <location>
        <begin position="58"/>
        <end position="74"/>
    </location>
</feature>
<sequence length="201" mass="21542">MASKKATTNISSGLSKLSLDTTKTGPKTEKKKPASPVADSWEDEDVSSASDGGDDEPGSDHSASEQNEGADRHGKSSRGGAGQAGTTAPPPTPMSPTYSSKRPFSPGNLNAAPFDLPYGPDTGDNTGAPASATIRPEKTDAVARRMIASALGVKVPKQTEEQKKYDKAMREKERRRREEEKERERKRAEEAAKAKQAVWED</sequence>
<reference evidence="2" key="1">
    <citation type="submission" date="2023-06" db="EMBL/GenBank/DDBJ databases">
        <title>Genome-scale phylogeny and comparative genomics of the fungal order Sordariales.</title>
        <authorList>
            <consortium name="Lawrence Berkeley National Laboratory"/>
            <person name="Hensen N."/>
            <person name="Bonometti L."/>
            <person name="Westerberg I."/>
            <person name="Brannstrom I.O."/>
            <person name="Guillou S."/>
            <person name="Cros-Aarteil S."/>
            <person name="Calhoun S."/>
            <person name="Haridas S."/>
            <person name="Kuo A."/>
            <person name="Mondo S."/>
            <person name="Pangilinan J."/>
            <person name="Riley R."/>
            <person name="Labutti K."/>
            <person name="Andreopoulos B."/>
            <person name="Lipzen A."/>
            <person name="Chen C."/>
            <person name="Yanf M."/>
            <person name="Daum C."/>
            <person name="Ng V."/>
            <person name="Clum A."/>
            <person name="Steindorff A."/>
            <person name="Ohm R."/>
            <person name="Martin F."/>
            <person name="Silar P."/>
            <person name="Natvig D."/>
            <person name="Lalanne C."/>
            <person name="Gautier V."/>
            <person name="Ament-Velasquez S.L."/>
            <person name="Kruys A."/>
            <person name="Hutchinson M.I."/>
            <person name="Powell A.J."/>
            <person name="Barry K."/>
            <person name="Miller A.N."/>
            <person name="Grigoriev I.V."/>
            <person name="Debuchy R."/>
            <person name="Gladieux P."/>
            <person name="Thoren M.H."/>
            <person name="Johannesson H."/>
        </authorList>
    </citation>
    <scope>NUCLEOTIDE SEQUENCE</scope>
    <source>
        <strain evidence="2">PSN4</strain>
    </source>
</reference>
<accession>A0AAJ0BCJ0</accession>
<dbReference type="Proteomes" id="UP001239445">
    <property type="component" value="Unassembled WGS sequence"/>
</dbReference>
<protein>
    <submittedName>
        <fullName evidence="2">Uncharacterized protein</fullName>
    </submittedName>
</protein>
<evidence type="ECO:0000313" key="2">
    <source>
        <dbReference type="EMBL" id="KAK1755761.1"/>
    </source>
</evidence>
<comment type="caution">
    <text evidence="2">The sequence shown here is derived from an EMBL/GenBank/DDBJ whole genome shotgun (WGS) entry which is preliminary data.</text>
</comment>
<gene>
    <name evidence="2" type="ORF">QBC47DRAFT_381192</name>
</gene>
<feature type="region of interest" description="Disordered" evidence="1">
    <location>
        <begin position="153"/>
        <end position="201"/>
    </location>
</feature>